<evidence type="ECO:0000313" key="2">
    <source>
        <dbReference type="EMBL" id="ESA14138.1"/>
    </source>
</evidence>
<name>U9U6D8_RHIID</name>
<proteinExistence type="predicted"/>
<organism evidence="2">
    <name type="scientific">Rhizophagus irregularis (strain DAOM 181602 / DAOM 197198 / MUCL 43194)</name>
    <name type="common">Arbuscular mycorrhizal fungus</name>
    <name type="synonym">Glomus intraradices</name>
    <dbReference type="NCBI Taxonomy" id="747089"/>
    <lineage>
        <taxon>Eukaryota</taxon>
        <taxon>Fungi</taxon>
        <taxon>Fungi incertae sedis</taxon>
        <taxon>Mucoromycota</taxon>
        <taxon>Glomeromycotina</taxon>
        <taxon>Glomeromycetes</taxon>
        <taxon>Glomerales</taxon>
        <taxon>Glomeraceae</taxon>
        <taxon>Rhizophagus</taxon>
    </lineage>
</organism>
<gene>
    <name evidence="2" type="ORF">GLOINDRAFT_25267</name>
</gene>
<sequence>MAISLSTSASMKMTSQISQEGFLDFFENNSTWSLLKFLHYRMGTKSFTYEKDKEHMLYRSTLISLSNERARTCLLAFEVKYLRCAIRNWIRSSRRERSSSSLNILHVSSTDWKEKTSQSVESFWNGIEKNRLNDNIEKRSLEYINETIDDSVKDSKTARNYLSNELESFVTNSKKRDCSPMENSRDSNIHTPVHNNKKTRTETSLDKYINAINAVNSIQNNTESAHTDPLWWGVLDFREENVSPSPSLPRAKNFLPDDEIDRLMNMMKSTIREESEKLSKSAKSLIEALLLSEIVSLQLLAKECGARGIAGVCDLLQRSSDKIQDVVDVDKNIIQDCLANIDFDDETAIYVGRCIQNTYEWIQCFHGQCNSERTVDMYLVGPCAKTPKTIFIYGENHSDADREDKTDRSGTSRVGKPCDFLYWSSSREAGIGENSGPTHKDNHDKARTNFVDVIKVARAQRIELEYQIIEQSGRSPLPESLQKAMTSILIPFFHIVGMRIRFYLLIQISGDQYGVWDWASEYLPTKDTDVGEVALLCKRFLVYGNLVERVGRASSILAKRAKIFKEEISRSDETSQPTVGLDKFRTPVKKPAK</sequence>
<dbReference type="AlphaFoldDB" id="U9U6D8"/>
<dbReference type="VEuPathDB" id="FungiDB:RhiirFUN_019177"/>
<feature type="region of interest" description="Disordered" evidence="1">
    <location>
        <begin position="173"/>
        <end position="198"/>
    </location>
</feature>
<feature type="region of interest" description="Disordered" evidence="1">
    <location>
        <begin position="569"/>
        <end position="593"/>
    </location>
</feature>
<feature type="compositionally biased region" description="Basic and acidic residues" evidence="1">
    <location>
        <begin position="174"/>
        <end position="188"/>
    </location>
</feature>
<protein>
    <submittedName>
        <fullName evidence="2">Uncharacterized protein</fullName>
    </submittedName>
</protein>
<accession>U9U6D8</accession>
<dbReference type="eggNOG" id="ENOG502SUNY">
    <property type="taxonomic scope" value="Eukaryota"/>
</dbReference>
<dbReference type="EMBL" id="KI283189">
    <property type="protein sequence ID" value="ESA14138.1"/>
    <property type="molecule type" value="Genomic_DNA"/>
</dbReference>
<evidence type="ECO:0000256" key="1">
    <source>
        <dbReference type="SAM" id="MobiDB-lite"/>
    </source>
</evidence>
<reference evidence="2" key="1">
    <citation type="submission" date="2013-07" db="EMBL/GenBank/DDBJ databases">
        <title>The genome of an arbuscular mycorrhizal fungus provides insights into the evolution of the oldest plant symbiosis.</title>
        <authorList>
            <consortium name="DOE Joint Genome Institute"/>
            <person name="Tisserant E."/>
            <person name="Malbreil M."/>
            <person name="Kuo A."/>
            <person name="Kohler A."/>
            <person name="Symeonidi A."/>
            <person name="Balestrini R."/>
            <person name="Charron P."/>
            <person name="Duensing N."/>
            <person name="Frei-dit-Frey N."/>
            <person name="Gianinazzi-Pearson V."/>
            <person name="Gilbert B."/>
            <person name="Handa Y."/>
            <person name="Hijri M."/>
            <person name="Kaul R."/>
            <person name="Kawaguchi M."/>
            <person name="Krajinski F."/>
            <person name="Lammers P."/>
            <person name="Lapierre D."/>
            <person name="Masclaux F.G."/>
            <person name="Murat C."/>
            <person name="Morin E."/>
            <person name="Ndikumana S."/>
            <person name="Pagni M."/>
            <person name="Petitpierre D."/>
            <person name="Requena N."/>
            <person name="Rosikiewicz P."/>
            <person name="Riley R."/>
            <person name="Saito K."/>
            <person name="San Clemente H."/>
            <person name="Shapiro H."/>
            <person name="van Tuinen D."/>
            <person name="Becard G."/>
            <person name="Bonfante P."/>
            <person name="Paszkowski U."/>
            <person name="Shachar-Hill Y."/>
            <person name="Young J.P."/>
            <person name="Sanders I.R."/>
            <person name="Henrissat B."/>
            <person name="Rensing S.A."/>
            <person name="Grigoriev I.V."/>
            <person name="Corradi N."/>
            <person name="Roux C."/>
            <person name="Martin F."/>
        </authorList>
    </citation>
    <scope>NUCLEOTIDE SEQUENCE</scope>
    <source>
        <strain evidence="2">DAOM 197198</strain>
    </source>
</reference>
<dbReference type="HOGENOM" id="CLU_487570_0_0_1"/>